<evidence type="ECO:0000313" key="9">
    <source>
        <dbReference type="EMBL" id="GJT20560.1"/>
    </source>
</evidence>
<dbReference type="EMBL" id="BQNB010013813">
    <property type="protein sequence ID" value="GJT20560.1"/>
    <property type="molecule type" value="Genomic_DNA"/>
</dbReference>
<dbReference type="SUPFAM" id="SSF56219">
    <property type="entry name" value="DNase I-like"/>
    <property type="match status" value="1"/>
</dbReference>
<evidence type="ECO:0000259" key="7">
    <source>
        <dbReference type="PROSITE" id="PS50102"/>
    </source>
</evidence>
<reference evidence="9" key="2">
    <citation type="submission" date="2022-01" db="EMBL/GenBank/DDBJ databases">
        <authorList>
            <person name="Yamashiro T."/>
            <person name="Shiraishi A."/>
            <person name="Satake H."/>
            <person name="Nakayama K."/>
        </authorList>
    </citation>
    <scope>NUCLEOTIDE SEQUENCE</scope>
</reference>
<evidence type="ECO:0000256" key="3">
    <source>
        <dbReference type="ARBA" id="ARBA00023315"/>
    </source>
</evidence>
<comment type="caution">
    <text evidence="9">The sequence shown here is derived from an EMBL/GenBank/DDBJ whole genome shotgun (WGS) entry which is preliminary data.</text>
</comment>
<keyword evidence="4" id="KW-0694">RNA-binding</keyword>
<keyword evidence="3" id="KW-0012">Acyltransferase</keyword>
<dbReference type="Gene3D" id="3.60.10.10">
    <property type="entry name" value="Endonuclease/exonuclease/phosphatase"/>
    <property type="match status" value="1"/>
</dbReference>
<keyword evidence="10" id="KW-1185">Reference proteome</keyword>
<feature type="domain" description="Reverse transcriptase" evidence="8">
    <location>
        <begin position="950"/>
        <end position="1202"/>
    </location>
</feature>
<proteinExistence type="inferred from homology"/>
<evidence type="ECO:0000256" key="1">
    <source>
        <dbReference type="ARBA" id="ARBA00009861"/>
    </source>
</evidence>
<sequence>MGIDDWHVVSRKKHGYRSYEDDVAKISISIYVSNLPETFSAKDLFHACNKYGHVVDSFIPLKRSKEGKRFGFVKFINVSNVERLVGNLCTVWVGRYKLQANKARFGRPPLNGRNIRNSKSDDRHLGGFKEPNVRPTNGNKETRNNSFASVLKSNQPNNLSSSNMIHDSSPAIALDDDCLSANDLSCVAIGKIKDINALSNLSVILNDEGFDDIKISYLGGYWVLIQSKSCASKEKLINHAGVLNWFHELGNANNSFVSDIRLVWIAIEGLPMCAWNNKALSKIVSPWGTLTPVDLVEDSSLPYRKVCVTTKVSTIINDRTKIIVKGKVYWIRIRELEPWSPELDDEFCESSSDDEFVGDEKNNSITGDANDHVSESSFMNENIENVINEQEPPQDKISEDPFGIYNILNKQDNKEAGQDSDPSHPPGFTQEVNVGVSVNQPVHSDISPNIGGSQNVSGVNRSFSLKTGGSIMDVIENLVEVGQTMGYNMAGCKKNLEDIVASHGDSMLESINLFSIKDLWGNSFFDFSFSSSVGLSGGILCVWDPNSFVKDNATISDYFVAVRGTWLSTATKVMFVSIYAPQDISEKKSLWEYITHIIDTWDGECIILGDFNEVRSKQERFGTIFNETAANAFNHFISTAGLIDLPLEGYSFTWAIKSAKKMSKLDRFLISEGLLLKFPSLSAICLDRHLSDHRPIIMREVVTDYGPSPFRVYQSWFHKKGFDKLIKDSWSYSSSNDSNKIILLKKKLQALKASIKEWCKDDIKRSNDTCFSIKARLSDLDKLFDNGLSNEELVTERISLLKELHNFNKSHSLDLAQKAKVRWAIEGDENSKYFHGIINKKRSQLAIRGVLIDGDWIDEPCKVKNEFLMHFANRFESPSGPCIDIDCHLFKKLSSEQVDDLECDVTFDEIKKAVWDCGTNKSPGPDGFSFDFIRTFWDILKHDFVNAIREFFISSKFPPGCNSSFIALIPKKHDAKFVKDYRPISLIGCFYKIVSKILANRLKMVISELISDVQSAFVSNRQILDGPFILNELISWCKAHKSKAMIFKVDFEKAFDSVRWDFLDIILRNFGPTAEFKFHKGLKQGDPLSPYLFILVMESLHLSFNNIINADLFKGIRFDDSLTLSHLFYADDAVFIGKWDRANILTIVRMLKCFFLASGLQINILKSKLMGIGVSNEEVLAAANIIGCSTFSTPFSYLGVKVGMSPSRRKAWDEIIGKVSNRLSKWKIKTLSVGGRLTLIKSVLTSLPLYHMSLYKAPLGVLRDLESLRRKFFNGADINEKRFSMISWNKILASKQKGGLGVSSFFALNRSLLFKWVWRFLSQDASLWHRLIAVLYGNRSPFVHTGSVSSLSPWNCILKELNSLSAKGINLLALLKKKVGNGANTLFWEDCWINDVPLSRSFPRLYALELKKGITVADKLIDASFVASFRRNPRGGVEEEQLHHLVELVGSISLSPSNDRWAWLLGSSGEFSVHSARTFIDDILLPFVGDVTRWVKVVPIKVNILAWKVCLDKLPTRLNLSLRGIDIPSIICPNCGLAGESCSHLFYSCNLARTLWRKIARWWEIDIPDFSCYEEWIAWFKTTRFFKAQKEMLEGVFYVMWWMIWKFRNQVLFGSSHSRMELLFDDIVSLMNGNMQENNFRKVDLEVVSRETIKPTSPTPHHLRTFNLSIIDNFTFDVYTPLILFLPNTNKASVTDVVTKRSKHLKEALSQTLTQFYPVAGKIMDNLHIECNDEGVYYMETRVNKALNDFLSDPDDPKMRELMPEHPRTSESSVGNFLLGVQVNIFSCGGIGIGTSVSHKIFDGETYYTFMKAWAEAARGSPQTISPSFVASKIFPGNPCKDYSVSSKFLTSKNSTTKRFVFNSNVLTLLKAQPVACSSSSRAPTRMEATTAVIWKAAAKAATTVRSFSPQSPYALLSVVNVRKRASPPLPSESFGNLIDAAGAICFPEKQPDLPTLMGELRESIAKVNTDKIESMKGEKGHETFLHLNDMLKGGGVEAIVTLSPEEMEIFERDPELLSFATANPTSRNRHHRVVEALLEKAPGISGRNYKGQTALRIVAKGETERSTKKEAQNEEREKRAVVAERRITALQCSKMIKGIILSTNDFKKRRVVVFATITKNPYLTIDVATVIRCAEIVAVIPDASDQVPNCDSKTDEAALVRVVDITELKILCIILVSIFLISAWFYVFGSGY</sequence>
<feature type="region of interest" description="Disordered" evidence="5">
    <location>
        <begin position="109"/>
        <end position="144"/>
    </location>
</feature>
<keyword evidence="2" id="KW-0808">Transferase</keyword>
<dbReference type="InterPro" id="IPR036691">
    <property type="entry name" value="Endo/exonu/phosph_ase_sf"/>
</dbReference>
<dbReference type="CDD" id="cd01650">
    <property type="entry name" value="RT_nLTR_like"/>
    <property type="match status" value="1"/>
</dbReference>
<dbReference type="InterPro" id="IPR035979">
    <property type="entry name" value="RBD_domain_sf"/>
</dbReference>
<feature type="domain" description="RRM" evidence="7">
    <location>
        <begin position="28"/>
        <end position="122"/>
    </location>
</feature>
<dbReference type="PROSITE" id="PS50878">
    <property type="entry name" value="RT_POL"/>
    <property type="match status" value="1"/>
</dbReference>
<dbReference type="Pfam" id="PF00076">
    <property type="entry name" value="RRM_1"/>
    <property type="match status" value="1"/>
</dbReference>
<dbReference type="Gene3D" id="3.30.70.330">
    <property type="match status" value="1"/>
</dbReference>
<dbReference type="InterPro" id="IPR023213">
    <property type="entry name" value="CAT-like_dom_sf"/>
</dbReference>
<dbReference type="Proteomes" id="UP001151760">
    <property type="component" value="Unassembled WGS sequence"/>
</dbReference>
<dbReference type="PROSITE" id="PS50102">
    <property type="entry name" value="RRM"/>
    <property type="match status" value="1"/>
</dbReference>
<keyword evidence="9" id="KW-0548">Nucleotidyltransferase</keyword>
<name>A0ABQ5C080_9ASTR</name>
<comment type="similarity">
    <text evidence="1">Belongs to the plant acyltransferase family.</text>
</comment>
<evidence type="ECO:0000256" key="4">
    <source>
        <dbReference type="PROSITE-ProRule" id="PRU00176"/>
    </source>
</evidence>
<dbReference type="PANTHER" id="PTHR31623:SF55">
    <property type="entry name" value="VINORINE SYNTHASE"/>
    <property type="match status" value="1"/>
</dbReference>
<evidence type="ECO:0000259" key="8">
    <source>
        <dbReference type="PROSITE" id="PS50878"/>
    </source>
</evidence>
<dbReference type="InterPro" id="IPR012677">
    <property type="entry name" value="Nucleotide-bd_a/b_plait_sf"/>
</dbReference>
<accession>A0ABQ5C080</accession>
<dbReference type="InterPro" id="IPR043502">
    <property type="entry name" value="DNA/RNA_pol_sf"/>
</dbReference>
<evidence type="ECO:0000256" key="2">
    <source>
        <dbReference type="ARBA" id="ARBA00022679"/>
    </source>
</evidence>
<dbReference type="SMART" id="SM00360">
    <property type="entry name" value="RRM"/>
    <property type="match status" value="1"/>
</dbReference>
<dbReference type="Pfam" id="PF02458">
    <property type="entry name" value="Transferase"/>
    <property type="match status" value="1"/>
</dbReference>
<gene>
    <name evidence="9" type="ORF">Tco_0890497</name>
</gene>
<dbReference type="PANTHER" id="PTHR31623">
    <property type="entry name" value="F21J9.9"/>
    <property type="match status" value="1"/>
</dbReference>
<dbReference type="InterPro" id="IPR026960">
    <property type="entry name" value="RVT-Znf"/>
</dbReference>
<keyword evidence="6" id="KW-0812">Transmembrane</keyword>
<dbReference type="Pfam" id="PF13966">
    <property type="entry name" value="zf-RVT"/>
    <property type="match status" value="1"/>
</dbReference>
<keyword evidence="6" id="KW-0472">Membrane</keyword>
<feature type="compositionally biased region" description="Acidic residues" evidence="5">
    <location>
        <begin position="344"/>
        <end position="357"/>
    </location>
</feature>
<feature type="region of interest" description="Disordered" evidence="5">
    <location>
        <begin position="344"/>
        <end position="371"/>
    </location>
</feature>
<evidence type="ECO:0000256" key="6">
    <source>
        <dbReference type="SAM" id="Phobius"/>
    </source>
</evidence>
<evidence type="ECO:0000313" key="10">
    <source>
        <dbReference type="Proteomes" id="UP001151760"/>
    </source>
</evidence>
<dbReference type="InterPro" id="IPR000477">
    <property type="entry name" value="RT_dom"/>
</dbReference>
<evidence type="ECO:0000256" key="5">
    <source>
        <dbReference type="SAM" id="MobiDB-lite"/>
    </source>
</evidence>
<dbReference type="Gene3D" id="3.30.559.10">
    <property type="entry name" value="Chloramphenicol acetyltransferase-like domain"/>
    <property type="match status" value="2"/>
</dbReference>
<dbReference type="CDD" id="cd00590">
    <property type="entry name" value="RRM_SF"/>
    <property type="match status" value="1"/>
</dbReference>
<dbReference type="SUPFAM" id="SSF56672">
    <property type="entry name" value="DNA/RNA polymerases"/>
    <property type="match status" value="1"/>
</dbReference>
<dbReference type="GO" id="GO:0003964">
    <property type="term" value="F:RNA-directed DNA polymerase activity"/>
    <property type="evidence" value="ECO:0007669"/>
    <property type="project" value="UniProtKB-KW"/>
</dbReference>
<protein>
    <submittedName>
        <fullName evidence="9">RNA-directed DNA polymerase, eukaryota</fullName>
    </submittedName>
</protein>
<reference evidence="9" key="1">
    <citation type="journal article" date="2022" name="Int. J. Mol. Sci.">
        <title>Draft Genome of Tanacetum Coccineum: Genomic Comparison of Closely Related Tanacetum-Family Plants.</title>
        <authorList>
            <person name="Yamashiro T."/>
            <person name="Shiraishi A."/>
            <person name="Nakayama K."/>
            <person name="Satake H."/>
        </authorList>
    </citation>
    <scope>NUCLEOTIDE SEQUENCE</scope>
</reference>
<keyword evidence="6" id="KW-1133">Transmembrane helix</keyword>
<dbReference type="SUPFAM" id="SSF54928">
    <property type="entry name" value="RNA-binding domain, RBD"/>
    <property type="match status" value="1"/>
</dbReference>
<organism evidence="9 10">
    <name type="scientific">Tanacetum coccineum</name>
    <dbReference type="NCBI Taxonomy" id="301880"/>
    <lineage>
        <taxon>Eukaryota</taxon>
        <taxon>Viridiplantae</taxon>
        <taxon>Streptophyta</taxon>
        <taxon>Embryophyta</taxon>
        <taxon>Tracheophyta</taxon>
        <taxon>Spermatophyta</taxon>
        <taxon>Magnoliopsida</taxon>
        <taxon>eudicotyledons</taxon>
        <taxon>Gunneridae</taxon>
        <taxon>Pentapetalae</taxon>
        <taxon>asterids</taxon>
        <taxon>campanulids</taxon>
        <taxon>Asterales</taxon>
        <taxon>Asteraceae</taxon>
        <taxon>Asteroideae</taxon>
        <taxon>Anthemideae</taxon>
        <taxon>Anthemidinae</taxon>
        <taxon>Tanacetum</taxon>
    </lineage>
</organism>
<dbReference type="InterPro" id="IPR000504">
    <property type="entry name" value="RRM_dom"/>
</dbReference>
<feature type="transmembrane region" description="Helical" evidence="6">
    <location>
        <begin position="2169"/>
        <end position="2189"/>
    </location>
</feature>
<dbReference type="Pfam" id="PF00078">
    <property type="entry name" value="RVT_1"/>
    <property type="match status" value="1"/>
</dbReference>
<feature type="compositionally biased region" description="Basic and acidic residues" evidence="5">
    <location>
        <begin position="118"/>
        <end position="127"/>
    </location>
</feature>
<keyword evidence="9" id="KW-0695">RNA-directed DNA polymerase</keyword>
<feature type="compositionally biased region" description="Polar residues" evidence="5">
    <location>
        <begin position="134"/>
        <end position="144"/>
    </location>
</feature>